<dbReference type="CDD" id="cd05233">
    <property type="entry name" value="SDR_c"/>
    <property type="match status" value="1"/>
</dbReference>
<reference evidence="3 4" key="1">
    <citation type="submission" date="2022-11" db="EMBL/GenBank/DDBJ databases">
        <title>Minimal conservation of predation-associated metabolite biosynthetic gene clusters underscores biosynthetic potential of Myxococcota including descriptions for ten novel species: Archangium lansinium sp. nov., Myxococcus landrumus sp. nov., Nannocystis bai.</title>
        <authorList>
            <person name="Ahearne A."/>
            <person name="Stevens C."/>
            <person name="Phillips K."/>
        </authorList>
    </citation>
    <scope>NUCLEOTIDE SEQUENCE [LARGE SCALE GENOMIC DNA]</scope>
    <source>
        <strain evidence="3 4">MIWBW</strain>
    </source>
</reference>
<evidence type="ECO:0000256" key="1">
    <source>
        <dbReference type="ARBA" id="ARBA00006484"/>
    </source>
</evidence>
<dbReference type="Gene3D" id="3.40.50.720">
    <property type="entry name" value="NAD(P)-binding Rossmann-like Domain"/>
    <property type="match status" value="1"/>
</dbReference>
<keyword evidence="2" id="KW-0560">Oxidoreductase</keyword>
<dbReference type="PANTHER" id="PTHR24321:SF8">
    <property type="entry name" value="ESTRADIOL 17-BETA-DEHYDROGENASE 8-RELATED"/>
    <property type="match status" value="1"/>
</dbReference>
<comment type="caution">
    <text evidence="3">The sequence shown here is derived from an EMBL/GenBank/DDBJ whole genome shotgun (WGS) entry which is preliminary data.</text>
</comment>
<dbReference type="Proteomes" id="UP001207654">
    <property type="component" value="Unassembled WGS sequence"/>
</dbReference>
<sequence length="253" mass="25910">MSRRMEGKAALVTGAGSGIGRAAAVLFAREGARVIVSDINVAGGEETVATIQKQGGEARFIRCDISKPAEVEALIRGAVEAFGRLDCAVNNAGISGIMLPTGDYPEDMWDRVIATNLKGVWLCMKQEIQQMLKQGGGSIVNTASAAGLVGVPMAPAYVAAKHGVLGLTKTAALEYAKANIRINAVCPGVTRTPMITAATAGHPEIEAAVVAAEPVGRMAEPEEVGEALVWLCSGAASFITGAALPVDGGLVAQ</sequence>
<dbReference type="PANTHER" id="PTHR24321">
    <property type="entry name" value="DEHYDROGENASES, SHORT CHAIN"/>
    <property type="match status" value="1"/>
</dbReference>
<dbReference type="NCBIfam" id="NF004818">
    <property type="entry name" value="PRK06172.1"/>
    <property type="match status" value="1"/>
</dbReference>
<name>A0ABT4AA39_9BACT</name>
<evidence type="ECO:0000313" key="3">
    <source>
        <dbReference type="EMBL" id="MCY1078527.1"/>
    </source>
</evidence>
<dbReference type="NCBIfam" id="NF005559">
    <property type="entry name" value="PRK07231.1"/>
    <property type="match status" value="1"/>
</dbReference>
<dbReference type="InterPro" id="IPR002347">
    <property type="entry name" value="SDR_fam"/>
</dbReference>
<keyword evidence="4" id="KW-1185">Reference proteome</keyword>
<dbReference type="PROSITE" id="PS00061">
    <property type="entry name" value="ADH_SHORT"/>
    <property type="match status" value="1"/>
</dbReference>
<evidence type="ECO:0000313" key="4">
    <source>
        <dbReference type="Proteomes" id="UP001207654"/>
    </source>
</evidence>
<dbReference type="EMBL" id="JAPNKA010000001">
    <property type="protein sequence ID" value="MCY1078527.1"/>
    <property type="molecule type" value="Genomic_DNA"/>
</dbReference>
<proteinExistence type="inferred from homology"/>
<dbReference type="Pfam" id="PF13561">
    <property type="entry name" value="adh_short_C2"/>
    <property type="match status" value="1"/>
</dbReference>
<evidence type="ECO:0000256" key="2">
    <source>
        <dbReference type="ARBA" id="ARBA00023002"/>
    </source>
</evidence>
<accession>A0ABT4AA39</accession>
<gene>
    <name evidence="3" type="ORF">OV287_29045</name>
</gene>
<dbReference type="InterPro" id="IPR036291">
    <property type="entry name" value="NAD(P)-bd_dom_sf"/>
</dbReference>
<protein>
    <submittedName>
        <fullName evidence="3">SDR family oxidoreductase</fullName>
    </submittedName>
</protein>
<dbReference type="PRINTS" id="PR00081">
    <property type="entry name" value="GDHRDH"/>
</dbReference>
<dbReference type="RefSeq" id="WP_267537300.1">
    <property type="nucleotide sequence ID" value="NZ_JAPNKA010000001.1"/>
</dbReference>
<comment type="similarity">
    <text evidence="1">Belongs to the short-chain dehydrogenases/reductases (SDR) family.</text>
</comment>
<dbReference type="InterPro" id="IPR020904">
    <property type="entry name" value="Sc_DH/Rdtase_CS"/>
</dbReference>
<dbReference type="PRINTS" id="PR00080">
    <property type="entry name" value="SDRFAMILY"/>
</dbReference>
<dbReference type="SUPFAM" id="SSF51735">
    <property type="entry name" value="NAD(P)-binding Rossmann-fold domains"/>
    <property type="match status" value="1"/>
</dbReference>
<organism evidence="3 4">
    <name type="scientific">Archangium lansingense</name>
    <dbReference type="NCBI Taxonomy" id="2995310"/>
    <lineage>
        <taxon>Bacteria</taxon>
        <taxon>Pseudomonadati</taxon>
        <taxon>Myxococcota</taxon>
        <taxon>Myxococcia</taxon>
        <taxon>Myxococcales</taxon>
        <taxon>Cystobacterineae</taxon>
        <taxon>Archangiaceae</taxon>
        <taxon>Archangium</taxon>
    </lineage>
</organism>